<evidence type="ECO:0000313" key="2">
    <source>
        <dbReference type="EMBL" id="HAE29326.1"/>
    </source>
</evidence>
<dbReference type="Proteomes" id="UP000259610">
    <property type="component" value="Unassembled WGS sequence"/>
</dbReference>
<organism evidence="2 3">
    <name type="scientific">Hyphomonas adhaerens</name>
    <dbReference type="NCBI Taxonomy" id="81029"/>
    <lineage>
        <taxon>Bacteria</taxon>
        <taxon>Pseudomonadati</taxon>
        <taxon>Pseudomonadota</taxon>
        <taxon>Alphaproteobacteria</taxon>
        <taxon>Hyphomonadales</taxon>
        <taxon>Hyphomonadaceae</taxon>
        <taxon>Hyphomonas</taxon>
    </lineage>
</organism>
<feature type="signal peptide" evidence="1">
    <location>
        <begin position="1"/>
        <end position="22"/>
    </location>
</feature>
<evidence type="ECO:0008006" key="4">
    <source>
        <dbReference type="Google" id="ProtNLM"/>
    </source>
</evidence>
<evidence type="ECO:0000313" key="3">
    <source>
        <dbReference type="Proteomes" id="UP000259610"/>
    </source>
</evidence>
<dbReference type="EMBL" id="DMAN01000441">
    <property type="protein sequence ID" value="HAE29326.1"/>
    <property type="molecule type" value="Genomic_DNA"/>
</dbReference>
<dbReference type="RefSeq" id="WP_272993197.1">
    <property type="nucleotide sequence ID" value="NZ_CAJWRG010000106.1"/>
</dbReference>
<protein>
    <recommendedName>
        <fullName evidence="4">YbjN domain-containing protein</fullName>
    </recommendedName>
</protein>
<feature type="chain" id="PRO_5017613195" description="YbjN domain-containing protein" evidence="1">
    <location>
        <begin position="23"/>
        <end position="173"/>
    </location>
</feature>
<accession>A0A3B9H4F7</accession>
<dbReference type="AlphaFoldDB" id="A0A3B9H4F7"/>
<proteinExistence type="predicted"/>
<evidence type="ECO:0000256" key="1">
    <source>
        <dbReference type="SAM" id="SignalP"/>
    </source>
</evidence>
<comment type="caution">
    <text evidence="2">The sequence shown here is derived from an EMBL/GenBank/DDBJ whole genome shotgun (WGS) entry which is preliminary data.</text>
</comment>
<name>A0A3B9H4F7_9PROT</name>
<gene>
    <name evidence="2" type="ORF">DCG58_19365</name>
</gene>
<reference evidence="2 3" key="1">
    <citation type="journal article" date="2018" name="Nat. Biotechnol.">
        <title>A standardized bacterial taxonomy based on genome phylogeny substantially revises the tree of life.</title>
        <authorList>
            <person name="Parks D.H."/>
            <person name="Chuvochina M."/>
            <person name="Waite D.W."/>
            <person name="Rinke C."/>
            <person name="Skarshewski A."/>
            <person name="Chaumeil P.A."/>
            <person name="Hugenholtz P."/>
        </authorList>
    </citation>
    <scope>NUCLEOTIDE SEQUENCE [LARGE SCALE GENOMIC DNA]</scope>
    <source>
        <strain evidence="2">UBA8733</strain>
    </source>
</reference>
<sequence length="173" mass="19200">MARRLTLPLLFAVAALSPAAVAETVTASQLRGELVKYGAEAVEISYEDSHPMLTGDMLGQPFDVTLSDCDGPQPACRSIRYVSCREMADFSRIEALEIANTHNAGFKDATAFAEEKWFGQVICLRLQQDFRGETQFGLRQVFEWQIELEDFLQEMDDARAAKQAAISLDNSAD</sequence>
<keyword evidence="1" id="KW-0732">Signal</keyword>